<keyword evidence="1" id="KW-0472">Membrane</keyword>
<dbReference type="Proteomes" id="UP000178991">
    <property type="component" value="Unassembled WGS sequence"/>
</dbReference>
<dbReference type="InterPro" id="IPR007445">
    <property type="entry name" value="PilO"/>
</dbReference>
<accession>A0A1G2HIK8</accession>
<dbReference type="InterPro" id="IPR014717">
    <property type="entry name" value="Transl_elong_EF1B/ribsomal_bS6"/>
</dbReference>
<evidence type="ECO:0000256" key="1">
    <source>
        <dbReference type="SAM" id="Phobius"/>
    </source>
</evidence>
<keyword evidence="1" id="KW-0812">Transmembrane</keyword>
<keyword evidence="1" id="KW-1133">Transmembrane helix</keyword>
<reference evidence="2 3" key="1">
    <citation type="journal article" date="2016" name="Nat. Commun.">
        <title>Thousands of microbial genomes shed light on interconnected biogeochemical processes in an aquifer system.</title>
        <authorList>
            <person name="Anantharaman K."/>
            <person name="Brown C.T."/>
            <person name="Hug L.A."/>
            <person name="Sharon I."/>
            <person name="Castelle C.J."/>
            <person name="Probst A.J."/>
            <person name="Thomas B.C."/>
            <person name="Singh A."/>
            <person name="Wilkins M.J."/>
            <person name="Karaoz U."/>
            <person name="Brodie E.L."/>
            <person name="Williams K.H."/>
            <person name="Hubbard S.S."/>
            <person name="Banfield J.F."/>
        </authorList>
    </citation>
    <scope>NUCLEOTIDE SEQUENCE [LARGE SCALE GENOMIC DNA]</scope>
</reference>
<evidence type="ECO:0000313" key="3">
    <source>
        <dbReference type="Proteomes" id="UP000178991"/>
    </source>
</evidence>
<organism evidence="2 3">
    <name type="scientific">Candidatus Staskawiczbacteria bacterium RIFCSPHIGHO2_01_FULL_34_27</name>
    <dbReference type="NCBI Taxonomy" id="1802199"/>
    <lineage>
        <taxon>Bacteria</taxon>
        <taxon>Candidatus Staskawicziibacteriota</taxon>
    </lineage>
</organism>
<dbReference type="GO" id="GO:0043107">
    <property type="term" value="P:type IV pilus-dependent motility"/>
    <property type="evidence" value="ECO:0007669"/>
    <property type="project" value="InterPro"/>
</dbReference>
<dbReference type="Pfam" id="PF04350">
    <property type="entry name" value="PilO"/>
    <property type="match status" value="1"/>
</dbReference>
<protein>
    <submittedName>
        <fullName evidence="2">Uncharacterized protein</fullName>
    </submittedName>
</protein>
<dbReference type="AlphaFoldDB" id="A0A1G2HIK8"/>
<proteinExistence type="predicted"/>
<comment type="caution">
    <text evidence="2">The sequence shown here is derived from an EMBL/GenBank/DDBJ whole genome shotgun (WGS) entry which is preliminary data.</text>
</comment>
<dbReference type="GO" id="GO:0043683">
    <property type="term" value="P:type IV pilus assembly"/>
    <property type="evidence" value="ECO:0007669"/>
    <property type="project" value="InterPro"/>
</dbReference>
<evidence type="ECO:0000313" key="2">
    <source>
        <dbReference type="EMBL" id="OGZ62317.1"/>
    </source>
</evidence>
<dbReference type="Gene3D" id="3.30.70.60">
    <property type="match status" value="1"/>
</dbReference>
<name>A0A1G2HIK8_9BACT</name>
<gene>
    <name evidence="2" type="ORF">A2639_00720</name>
</gene>
<sequence length="181" mass="20638">MIKVNKIQIYSIVFSIIALLLVVFLVYPTIKDIKYNSDKILENKSQIFYADEQNKAIEEFKKSYSNYESNFMKIDQTLVDPNNPIDVIKFFELSGLESRLTLNITLIDSGKKENLNGFNLINFNINTNGNFSDIVNLSEKLEKGPYLVKIKSLSMNKSSVDNKDNGVDAQFSVYVATQNPQ</sequence>
<dbReference type="EMBL" id="MHOL01000023">
    <property type="protein sequence ID" value="OGZ62317.1"/>
    <property type="molecule type" value="Genomic_DNA"/>
</dbReference>
<feature type="transmembrane region" description="Helical" evidence="1">
    <location>
        <begin position="7"/>
        <end position="27"/>
    </location>
</feature>